<evidence type="ECO:0000256" key="2">
    <source>
        <dbReference type="ARBA" id="ARBA00022801"/>
    </source>
</evidence>
<evidence type="ECO:0000259" key="6">
    <source>
        <dbReference type="Pfam" id="PF17771"/>
    </source>
</evidence>
<proteinExistence type="evidence at transcript level"/>
<dbReference type="EMBL" id="AB701651">
    <property type="protein sequence ID" value="BAL70303.1"/>
    <property type="molecule type" value="mRNA"/>
</dbReference>
<organism evidence="7">
    <name type="scientific">Meteorus pulchricornis</name>
    <dbReference type="NCBI Taxonomy" id="51522"/>
    <lineage>
        <taxon>Eukaryota</taxon>
        <taxon>Metazoa</taxon>
        <taxon>Ecdysozoa</taxon>
        <taxon>Arthropoda</taxon>
        <taxon>Hexapoda</taxon>
        <taxon>Insecta</taxon>
        <taxon>Pterygota</taxon>
        <taxon>Neoptera</taxon>
        <taxon>Endopterygota</taxon>
        <taxon>Hymenoptera</taxon>
        <taxon>Apocrita</taxon>
        <taxon>Ichneumonoidea</taxon>
        <taxon>Braconidae</taxon>
        <taxon>Meteorinae</taxon>
        <taxon>Meteorus</taxon>
    </lineage>
</organism>
<keyword evidence="1" id="KW-0479">Metal-binding</keyword>
<sequence>MAERAICSESCLKWSPQAYAEFEEYFSKQQARCNLLNYPRSLDVPKPKKVHSAAAQCECYGFQPAMKQDESIPEDECGLPIICKIRNSEDFVQATLPMDGTPCGLTKVCWEKKCVNYGRNF</sequence>
<name>H7CHK5_9HYME</name>
<evidence type="ECO:0000256" key="3">
    <source>
        <dbReference type="ARBA" id="ARBA00022833"/>
    </source>
</evidence>
<reference evidence="7" key="1">
    <citation type="submission" date="2012-03" db="EMBL/GenBank/DDBJ databases">
        <title>The major constituents of the venom gland of a braconid endoparasitoid, Meteorus pulchricornis.</title>
        <authorList>
            <person name="Sano T."/>
            <person name="Miura K."/>
        </authorList>
    </citation>
    <scope>NUCLEOTIDE SEQUENCE</scope>
</reference>
<evidence type="ECO:0000256" key="1">
    <source>
        <dbReference type="ARBA" id="ARBA00022723"/>
    </source>
</evidence>
<dbReference type="Gene3D" id="3.40.1620.60">
    <property type="match status" value="1"/>
</dbReference>
<protein>
    <recommendedName>
        <fullName evidence="6">ADAMTS cysteine-rich domain-containing protein</fullName>
    </recommendedName>
</protein>
<dbReference type="GO" id="GO:0016787">
    <property type="term" value="F:hydrolase activity"/>
    <property type="evidence" value="ECO:0007669"/>
    <property type="project" value="UniProtKB-KW"/>
</dbReference>
<keyword evidence="3" id="KW-0862">Zinc</keyword>
<evidence type="ECO:0000256" key="5">
    <source>
        <dbReference type="ARBA" id="ARBA00023180"/>
    </source>
</evidence>
<dbReference type="Pfam" id="PF17771">
    <property type="entry name" value="ADAMTS_CR_2"/>
    <property type="match status" value="1"/>
</dbReference>
<evidence type="ECO:0000313" key="7">
    <source>
        <dbReference type="EMBL" id="BAL70303.1"/>
    </source>
</evidence>
<dbReference type="AlphaFoldDB" id="H7CHK5"/>
<feature type="domain" description="ADAMTS cysteine-rich" evidence="6">
    <location>
        <begin position="49"/>
        <end position="115"/>
    </location>
</feature>
<evidence type="ECO:0000256" key="4">
    <source>
        <dbReference type="ARBA" id="ARBA00023157"/>
    </source>
</evidence>
<accession>H7CHK5</accession>
<keyword evidence="2" id="KW-0378">Hydrolase</keyword>
<dbReference type="InterPro" id="IPR041645">
    <property type="entry name" value="ADAMTS_CR_2"/>
</dbReference>
<keyword evidence="5" id="KW-0325">Glycoprotein</keyword>
<dbReference type="GO" id="GO:0046872">
    <property type="term" value="F:metal ion binding"/>
    <property type="evidence" value="ECO:0007669"/>
    <property type="project" value="UniProtKB-KW"/>
</dbReference>
<keyword evidence="4" id="KW-1015">Disulfide bond</keyword>